<dbReference type="Gene3D" id="1.10.287.1490">
    <property type="match status" value="1"/>
</dbReference>
<feature type="region of interest" description="Disordered" evidence="2">
    <location>
        <begin position="19"/>
        <end position="47"/>
    </location>
</feature>
<accession>H8X2J7</accession>
<keyword evidence="4" id="KW-1185">Reference proteome</keyword>
<gene>
    <name evidence="3" type="ORF">CORT_0C01670</name>
</gene>
<evidence type="ECO:0000256" key="2">
    <source>
        <dbReference type="SAM" id="MobiDB-lite"/>
    </source>
</evidence>
<dbReference type="OrthoDB" id="3993941at2759"/>
<dbReference type="GeneID" id="14539285"/>
<proteinExistence type="predicted"/>
<keyword evidence="1" id="KW-0175">Coiled coil</keyword>
<dbReference type="RefSeq" id="XP_003868448.1">
    <property type="nucleotide sequence ID" value="XM_003868400.1"/>
</dbReference>
<dbReference type="HOGENOM" id="CLU_030729_0_0_1"/>
<name>H8X2J7_CANO9</name>
<dbReference type="eggNOG" id="ENOG502SGGR">
    <property type="taxonomic scope" value="Eukaryota"/>
</dbReference>
<dbReference type="KEGG" id="cot:CORT_0C01670"/>
<feature type="coiled-coil region" evidence="1">
    <location>
        <begin position="211"/>
        <end position="245"/>
    </location>
</feature>
<evidence type="ECO:0000313" key="4">
    <source>
        <dbReference type="Proteomes" id="UP000005018"/>
    </source>
</evidence>
<protein>
    <submittedName>
        <fullName evidence="3">Uncharacterized protein</fullName>
    </submittedName>
</protein>
<evidence type="ECO:0000313" key="3">
    <source>
        <dbReference type="EMBL" id="CCG25544.1"/>
    </source>
</evidence>
<reference evidence="3 4" key="1">
    <citation type="journal article" date="2012" name="PLoS ONE">
        <title>Sequence and analysis of the genome of the pathogenic yeast Candida orthopsilosis.</title>
        <authorList>
            <person name="Riccombeni A."/>
            <person name="Vidanes G."/>
            <person name="Proux-Wera E."/>
            <person name="Wolfe K.H."/>
            <person name="Butler G."/>
        </authorList>
    </citation>
    <scope>NUCLEOTIDE SEQUENCE [LARGE SCALE GENOMIC DNA]</scope>
    <source>
        <strain evidence="3 4">Co 90-125</strain>
    </source>
</reference>
<evidence type="ECO:0000256" key="1">
    <source>
        <dbReference type="SAM" id="Coils"/>
    </source>
</evidence>
<dbReference type="EMBL" id="HE681721">
    <property type="protein sequence ID" value="CCG25544.1"/>
    <property type="molecule type" value="Genomic_DNA"/>
</dbReference>
<sequence length="554" mass="62078">MDNEYESINLASTLKSELKAKSPRNHAQYQQQVPVSESESYDDDEFEHDPEEFITDKHGDLPEEPCFKKDILHPSGQSDANLADSDNTLKLGSLHLSELVPPSNNQNFNEPIQYLSGRISTLERQLVEHTQNYNTLLNDGNSNVTEIRSAVSQIFHQLSECYFSLNELYSKDVSYTKSVNTYFNTWNSKRDRVLQKIKKAKSIKSAHGAKLAELLNESAVVDDEIGDLQKRIAVLQNKKSVLNKEIEDTTSVLESRTATYGENLRYLESDGREILLDYLSYNGLPESELATLVKEQTIDLSFTMPEKVNSNSETKLEYSISQPKANNNISAFSENDAERSIGMKPYEPPPVATSNITRQNTPPPHDESLMNHGHGPTAFEKGYATGAQNSRLLKNQVQGFFHKVISHVPRRSETPQLKPNSNTATTLDVGPITTFLRLRVEALNDQVINTSKTAALYHERNKQWAQIQQLMTSQEEKLEQILKGSKADGDATPVLHVLTQTRDQLESAAKLISDVDSSEILSQLVNHEITAVTEAILIVSKEGHNPGSKQLKQS</sequence>
<dbReference type="AlphaFoldDB" id="H8X2J7"/>
<organism evidence="3 4">
    <name type="scientific">Candida orthopsilosis (strain 90-125)</name>
    <name type="common">Yeast</name>
    <dbReference type="NCBI Taxonomy" id="1136231"/>
    <lineage>
        <taxon>Eukaryota</taxon>
        <taxon>Fungi</taxon>
        <taxon>Dikarya</taxon>
        <taxon>Ascomycota</taxon>
        <taxon>Saccharomycotina</taxon>
        <taxon>Pichiomycetes</taxon>
        <taxon>Debaryomycetaceae</taxon>
        <taxon>Candida/Lodderomyces clade</taxon>
        <taxon>Candida</taxon>
    </lineage>
</organism>
<dbReference type="Proteomes" id="UP000005018">
    <property type="component" value="Chromosome 3"/>
</dbReference>
<feature type="compositionally biased region" description="Polar residues" evidence="2">
    <location>
        <begin position="25"/>
        <end position="35"/>
    </location>
</feature>